<feature type="transmembrane region" description="Helical" evidence="7">
    <location>
        <begin position="228"/>
        <end position="251"/>
    </location>
</feature>
<accession>A0A0D3J6F1</accession>
<evidence type="ECO:0000259" key="8">
    <source>
        <dbReference type="Pfam" id="PF01699"/>
    </source>
</evidence>
<feature type="transmembrane region" description="Helical" evidence="7">
    <location>
        <begin position="107"/>
        <end position="128"/>
    </location>
</feature>
<reference evidence="10" key="1">
    <citation type="journal article" date="2013" name="Nature">
        <title>Pan genome of the phytoplankton Emiliania underpins its global distribution.</title>
        <authorList>
            <person name="Read B.A."/>
            <person name="Kegel J."/>
            <person name="Klute M.J."/>
            <person name="Kuo A."/>
            <person name="Lefebvre S.C."/>
            <person name="Maumus F."/>
            <person name="Mayer C."/>
            <person name="Miller J."/>
            <person name="Monier A."/>
            <person name="Salamov A."/>
            <person name="Young J."/>
            <person name="Aguilar M."/>
            <person name="Claverie J.M."/>
            <person name="Frickenhaus S."/>
            <person name="Gonzalez K."/>
            <person name="Herman E.K."/>
            <person name="Lin Y.C."/>
            <person name="Napier J."/>
            <person name="Ogata H."/>
            <person name="Sarno A.F."/>
            <person name="Shmutz J."/>
            <person name="Schroeder D."/>
            <person name="de Vargas C."/>
            <person name="Verret F."/>
            <person name="von Dassow P."/>
            <person name="Valentin K."/>
            <person name="Van de Peer Y."/>
            <person name="Wheeler G."/>
            <person name="Dacks J.B."/>
            <person name="Delwiche C.F."/>
            <person name="Dyhrman S.T."/>
            <person name="Glockner G."/>
            <person name="John U."/>
            <person name="Richards T."/>
            <person name="Worden A.Z."/>
            <person name="Zhang X."/>
            <person name="Grigoriev I.V."/>
            <person name="Allen A.E."/>
            <person name="Bidle K."/>
            <person name="Borodovsky M."/>
            <person name="Bowler C."/>
            <person name="Brownlee C."/>
            <person name="Cock J.M."/>
            <person name="Elias M."/>
            <person name="Gladyshev V.N."/>
            <person name="Groth M."/>
            <person name="Guda C."/>
            <person name="Hadaegh A."/>
            <person name="Iglesias-Rodriguez M.D."/>
            <person name="Jenkins J."/>
            <person name="Jones B.M."/>
            <person name="Lawson T."/>
            <person name="Leese F."/>
            <person name="Lindquist E."/>
            <person name="Lobanov A."/>
            <person name="Lomsadze A."/>
            <person name="Malik S.B."/>
            <person name="Marsh M.E."/>
            <person name="Mackinder L."/>
            <person name="Mock T."/>
            <person name="Mueller-Roeber B."/>
            <person name="Pagarete A."/>
            <person name="Parker M."/>
            <person name="Probert I."/>
            <person name="Quesneville H."/>
            <person name="Raines C."/>
            <person name="Rensing S.A."/>
            <person name="Riano-Pachon D.M."/>
            <person name="Richier S."/>
            <person name="Rokitta S."/>
            <person name="Shiraiwa Y."/>
            <person name="Soanes D.M."/>
            <person name="van der Giezen M."/>
            <person name="Wahlund T.M."/>
            <person name="Williams B."/>
            <person name="Wilson W."/>
            <person name="Wolfe G."/>
            <person name="Wurch L.L."/>
        </authorList>
    </citation>
    <scope>NUCLEOTIDE SEQUENCE</scope>
</reference>
<dbReference type="EnsemblProtists" id="EOD19086">
    <property type="protein sequence ID" value="EOD19086"/>
    <property type="gene ID" value="EMIHUDRAFT_243314"/>
</dbReference>
<evidence type="ECO:0000313" key="10">
    <source>
        <dbReference type="Proteomes" id="UP000013827"/>
    </source>
</evidence>
<dbReference type="InterPro" id="IPR004837">
    <property type="entry name" value="NaCa_Exmemb"/>
</dbReference>
<keyword evidence="6 7" id="KW-0472">Membrane</keyword>
<comment type="subcellular location">
    <subcellularLocation>
        <location evidence="1">Endomembrane system</location>
        <topology evidence="1">Multi-pass membrane protein</topology>
    </subcellularLocation>
</comment>
<keyword evidence="10" id="KW-1185">Reference proteome</keyword>
<dbReference type="KEGG" id="ehx:EMIHUDRAFT_243314"/>
<dbReference type="GO" id="GO:0006874">
    <property type="term" value="P:intracellular calcium ion homeostasis"/>
    <property type="evidence" value="ECO:0007669"/>
    <property type="project" value="TreeGrafter"/>
</dbReference>
<name>A0A0D3J6F1_EMIH1</name>
<evidence type="ECO:0000256" key="4">
    <source>
        <dbReference type="ARBA" id="ARBA00022989"/>
    </source>
</evidence>
<keyword evidence="3 7" id="KW-0812">Transmembrane</keyword>
<evidence type="ECO:0000256" key="1">
    <source>
        <dbReference type="ARBA" id="ARBA00004127"/>
    </source>
</evidence>
<evidence type="ECO:0000256" key="3">
    <source>
        <dbReference type="ARBA" id="ARBA00022692"/>
    </source>
</evidence>
<organism evidence="9 10">
    <name type="scientific">Emiliania huxleyi (strain CCMP1516)</name>
    <dbReference type="NCBI Taxonomy" id="280463"/>
    <lineage>
        <taxon>Eukaryota</taxon>
        <taxon>Haptista</taxon>
        <taxon>Haptophyta</taxon>
        <taxon>Prymnesiophyceae</taxon>
        <taxon>Isochrysidales</taxon>
        <taxon>Noelaerhabdaceae</taxon>
        <taxon>Emiliania</taxon>
    </lineage>
</organism>
<dbReference type="InterPro" id="IPR044880">
    <property type="entry name" value="NCX_ion-bd_dom_sf"/>
</dbReference>
<dbReference type="AlphaFoldDB" id="A0A0D3J6F1"/>
<dbReference type="STRING" id="2903.R1E7V3"/>
<feature type="transmembrane region" description="Helical" evidence="7">
    <location>
        <begin position="263"/>
        <end position="282"/>
    </location>
</feature>
<dbReference type="GO" id="GO:0015369">
    <property type="term" value="F:calcium:proton antiporter activity"/>
    <property type="evidence" value="ECO:0007669"/>
    <property type="project" value="TreeGrafter"/>
</dbReference>
<dbReference type="eggNOG" id="KOG1397">
    <property type="taxonomic scope" value="Eukaryota"/>
</dbReference>
<keyword evidence="2" id="KW-0813">Transport</keyword>
<dbReference type="InterPro" id="IPR004713">
    <property type="entry name" value="CaH_exchang"/>
</dbReference>
<feature type="transmembrane region" description="Helical" evidence="7">
    <location>
        <begin position="289"/>
        <end position="308"/>
    </location>
</feature>
<dbReference type="Pfam" id="PF01699">
    <property type="entry name" value="Na_Ca_ex"/>
    <property type="match status" value="2"/>
</dbReference>
<dbReference type="PaxDb" id="2903-EOD19086"/>
<keyword evidence="4 7" id="KW-1133">Transmembrane helix</keyword>
<feature type="domain" description="Sodium/calcium exchanger membrane region" evidence="8">
    <location>
        <begin position="44"/>
        <end position="160"/>
    </location>
</feature>
<dbReference type="Gene3D" id="1.20.1420.30">
    <property type="entry name" value="NCX, central ion-binding region"/>
    <property type="match status" value="1"/>
</dbReference>
<dbReference type="GeneID" id="17264631"/>
<reference evidence="9" key="2">
    <citation type="submission" date="2024-10" db="UniProtKB">
        <authorList>
            <consortium name="EnsemblProtists"/>
        </authorList>
    </citation>
    <scope>IDENTIFICATION</scope>
</reference>
<evidence type="ECO:0000256" key="5">
    <source>
        <dbReference type="ARBA" id="ARBA00023065"/>
    </source>
</evidence>
<keyword evidence="5" id="KW-0406">Ion transport</keyword>
<dbReference type="GO" id="GO:0005774">
    <property type="term" value="C:vacuolar membrane"/>
    <property type="evidence" value="ECO:0007669"/>
    <property type="project" value="UniProtKB-ARBA"/>
</dbReference>
<evidence type="ECO:0000313" key="9">
    <source>
        <dbReference type="EnsemblProtists" id="EOD19086"/>
    </source>
</evidence>
<evidence type="ECO:0000256" key="2">
    <source>
        <dbReference type="ARBA" id="ARBA00022448"/>
    </source>
</evidence>
<dbReference type="RefSeq" id="XP_005771515.1">
    <property type="nucleotide sequence ID" value="XM_005771458.1"/>
</dbReference>
<proteinExistence type="predicted"/>
<evidence type="ECO:0000256" key="7">
    <source>
        <dbReference type="SAM" id="Phobius"/>
    </source>
</evidence>
<dbReference type="HOGENOM" id="CLU_008721_2_0_1"/>
<evidence type="ECO:0000256" key="6">
    <source>
        <dbReference type="ARBA" id="ARBA00023136"/>
    </source>
</evidence>
<sequence>MRRRTKSAAHAALHVLFGSRLNLLLPCGPAALLAARLGIGDEISFLLALAALCPLAERIGYATEQAALHTSSQAGALLNATFGNATELIVSLCAIREGLLRVVQLSLLGSVLSNLLLVLGCAFFFGGVRHATQRYDQKSAEAHAAVLVLGAVTMVVPDVLGEGETKSSRHEDTESDVLSLSRWGAAAGAKVPLAFVSTILLPIVGNAAEHASAALDAVALAARNKPDLAIGVAVGSATQITLLGFPASVLAAWAYGEPLSLDMLPFETACLVLTILGVATVLPSGRSNWLKGLTLISLYVVIALAFLFHDSSETRAPAAAKHKRLG</sequence>
<dbReference type="Proteomes" id="UP000013827">
    <property type="component" value="Unassembled WGS sequence"/>
</dbReference>
<dbReference type="PANTHER" id="PTHR31503">
    <property type="entry name" value="VACUOLAR CALCIUM ION TRANSPORTER"/>
    <property type="match status" value="1"/>
</dbReference>
<protein>
    <recommendedName>
        <fullName evidence="8">Sodium/calcium exchanger membrane region domain-containing protein</fullName>
    </recommendedName>
</protein>
<feature type="domain" description="Sodium/calcium exchanger membrane region" evidence="8">
    <location>
        <begin position="190"/>
        <end position="307"/>
    </location>
</feature>
<dbReference type="PANTHER" id="PTHR31503:SF22">
    <property type="entry name" value="VACUOLAR CALCIUM ION TRANSPORTER"/>
    <property type="match status" value="1"/>
</dbReference>
<dbReference type="GO" id="GO:0012505">
    <property type="term" value="C:endomembrane system"/>
    <property type="evidence" value="ECO:0007669"/>
    <property type="project" value="UniProtKB-SubCell"/>
</dbReference>